<feature type="transmembrane region" description="Helical" evidence="1">
    <location>
        <begin position="247"/>
        <end position="264"/>
    </location>
</feature>
<feature type="transmembrane region" description="Helical" evidence="1">
    <location>
        <begin position="349"/>
        <end position="370"/>
    </location>
</feature>
<feature type="transmembrane region" description="Helical" evidence="1">
    <location>
        <begin position="97"/>
        <end position="114"/>
    </location>
</feature>
<keyword evidence="1" id="KW-0472">Membrane</keyword>
<dbReference type="Proteomes" id="UP001580391">
    <property type="component" value="Unassembled WGS sequence"/>
</dbReference>
<comment type="caution">
    <text evidence="2">The sequence shown here is derived from an EMBL/GenBank/DDBJ whole genome shotgun (WGS) entry which is preliminary data.</text>
</comment>
<feature type="transmembrane region" description="Helical" evidence="1">
    <location>
        <begin position="390"/>
        <end position="410"/>
    </location>
</feature>
<sequence>MAFLFLVGFLLSSITVFILLGRTKEMGRLGLTIVSVSLPLLLIGIIALTLTLLGIYRLETVNYVLLLFTAIGFGIFVKRGRQDGSQFPAFELGKFELLFVVFFSIFTLYLYAGFPTQNIDGGRDQGQYTVFGYVIAKTGALNLDMPDSKLIRDIFGDSVSMEFRSVGLGEGDRRFPAFFYLLPAYLAIGYDLFNMEGLLRVPAFFGFLSFFLFYLIARETIGRVGAGMASVLYVFNSSQLWNVRSTLSEPISQFLILLSGYLVYSYFRKKSDLPMLCVGAVFGLSSFVRVDGYVYFPALALFSAYILLVKPRYFRKFLFFFSSFVLVNLLSMVIGYFHYRYYIMEHWKFVKLLLIGFILSSGGILFEAILWSRESRLLVRIRDGLKKYKFYVRILFLSCLVALAIFGYFVRPAFGIVNDPSNHEYLENNAFTVFSWYVPVWLTFFLVFALDSFLFRGRHFRSAFLFFIGSFILLLYLLKPNIASDHFWATRRWMIFSVPFAILGSFIGIREIPFISRKVRSALLLIGFVCGLGYTLWRSKILLFQPMMEFYQKGYEDFARVTPADEGYYFTTKHEIALPLRYIYGRKIFLLNDSVKFLEKVPQLLKLGRKVYLIQNGEFAGSDPGLKFERISDLNLRGHFPVESIQKYPEFLYHKNLNLQLYRVEAAFGSYPPKPIEMEWVPAEGGFISRTGEIEKDGTITATRHRGPLVYGPWLTLPRGKYELRILGRNLQNAEFDVAYGKGNLLLAERQKGTESDSMTLYFEVKDSIIDDLEFRAFVEGKSEVKVERISVKNILKK</sequence>
<keyword evidence="3" id="KW-1185">Reference proteome</keyword>
<feature type="transmembrane region" description="Helical" evidence="1">
    <location>
        <begin position="199"/>
        <end position="217"/>
    </location>
</feature>
<protein>
    <recommendedName>
        <fullName evidence="4">Glycosyltransferase RgtA/B/C/D-like domain-containing protein</fullName>
    </recommendedName>
</protein>
<feature type="transmembrane region" description="Helical" evidence="1">
    <location>
        <begin position="317"/>
        <end position="337"/>
    </location>
</feature>
<evidence type="ECO:0008006" key="4">
    <source>
        <dbReference type="Google" id="ProtNLM"/>
    </source>
</evidence>
<name>A0ABV5BKH1_9LEPT</name>
<evidence type="ECO:0000313" key="3">
    <source>
        <dbReference type="Proteomes" id="UP001580391"/>
    </source>
</evidence>
<keyword evidence="1" id="KW-1133">Transmembrane helix</keyword>
<feature type="transmembrane region" description="Helical" evidence="1">
    <location>
        <begin position="490"/>
        <end position="509"/>
    </location>
</feature>
<organism evidence="2 3">
    <name type="scientific">Leptospira wolffii</name>
    <dbReference type="NCBI Taxonomy" id="409998"/>
    <lineage>
        <taxon>Bacteria</taxon>
        <taxon>Pseudomonadati</taxon>
        <taxon>Spirochaetota</taxon>
        <taxon>Spirochaetia</taxon>
        <taxon>Leptospirales</taxon>
        <taxon>Leptospiraceae</taxon>
        <taxon>Leptospira</taxon>
    </lineage>
</organism>
<feature type="transmembrane region" description="Helical" evidence="1">
    <location>
        <begin position="521"/>
        <end position="537"/>
    </location>
</feature>
<feature type="transmembrane region" description="Helical" evidence="1">
    <location>
        <begin position="60"/>
        <end position="77"/>
    </location>
</feature>
<reference evidence="2 3" key="1">
    <citation type="submission" date="2024-09" db="EMBL/GenBank/DDBJ databases">
        <title>Taxonomic and Genotyping Characterization of Leptospira Strains isolated from Multiple Sources in Colombia highlights the importance of intermediate species.</title>
        <authorList>
            <person name="Torres Higuera L."/>
            <person name="Rojas Tapias D."/>
            <person name="Jimenez Velasquez S."/>
            <person name="Renjifo Ibanez C."/>
        </authorList>
    </citation>
    <scope>NUCLEOTIDE SEQUENCE [LARGE SCALE GENOMIC DNA]</scope>
    <source>
        <strain evidence="2 3">Lep080</strain>
    </source>
</reference>
<evidence type="ECO:0000313" key="2">
    <source>
        <dbReference type="EMBL" id="MFB5735705.1"/>
    </source>
</evidence>
<feature type="transmembrane region" description="Helical" evidence="1">
    <location>
        <begin position="224"/>
        <end position="241"/>
    </location>
</feature>
<keyword evidence="1" id="KW-0812">Transmembrane</keyword>
<feature type="transmembrane region" description="Helical" evidence="1">
    <location>
        <begin position="430"/>
        <end position="450"/>
    </location>
</feature>
<dbReference type="EMBL" id="JBHILJ010000001">
    <property type="protein sequence ID" value="MFB5735705.1"/>
    <property type="molecule type" value="Genomic_DNA"/>
</dbReference>
<proteinExistence type="predicted"/>
<feature type="transmembrane region" description="Helical" evidence="1">
    <location>
        <begin position="462"/>
        <end position="478"/>
    </location>
</feature>
<feature type="transmembrane region" description="Helical" evidence="1">
    <location>
        <begin position="31"/>
        <end position="53"/>
    </location>
</feature>
<feature type="transmembrane region" description="Helical" evidence="1">
    <location>
        <begin position="294"/>
        <end position="310"/>
    </location>
</feature>
<dbReference type="RefSeq" id="WP_375516652.1">
    <property type="nucleotide sequence ID" value="NZ_JBHILI010000001.1"/>
</dbReference>
<accession>A0ABV5BKH1</accession>
<gene>
    <name evidence="2" type="ORF">ACE5IX_04260</name>
</gene>
<evidence type="ECO:0000256" key="1">
    <source>
        <dbReference type="SAM" id="Phobius"/>
    </source>
</evidence>